<evidence type="ECO:0000313" key="1">
    <source>
        <dbReference type="EMBL" id="EOA21881.1"/>
    </source>
</evidence>
<dbReference type="EMBL" id="KB870810">
    <property type="protein sequence ID" value="EOA21881.1"/>
    <property type="molecule type" value="Genomic_DNA"/>
</dbReference>
<dbReference type="Proteomes" id="UP000029121">
    <property type="component" value="Unassembled WGS sequence"/>
</dbReference>
<gene>
    <name evidence="1" type="ORF">CARUB_v10002357mg</name>
</gene>
<reference evidence="2" key="1">
    <citation type="journal article" date="2013" name="Nat. Genet.">
        <title>The Capsella rubella genome and the genomic consequences of rapid mating system evolution.</title>
        <authorList>
            <person name="Slotte T."/>
            <person name="Hazzouri K.M."/>
            <person name="Agren J.A."/>
            <person name="Koenig D."/>
            <person name="Maumus F."/>
            <person name="Guo Y.L."/>
            <person name="Steige K."/>
            <person name="Platts A.E."/>
            <person name="Escobar J.S."/>
            <person name="Newman L.K."/>
            <person name="Wang W."/>
            <person name="Mandakova T."/>
            <person name="Vello E."/>
            <person name="Smith L.M."/>
            <person name="Henz S.R."/>
            <person name="Steffen J."/>
            <person name="Takuno S."/>
            <person name="Brandvain Y."/>
            <person name="Coop G."/>
            <person name="Andolfatto P."/>
            <person name="Hu T.T."/>
            <person name="Blanchette M."/>
            <person name="Clark R.M."/>
            <person name="Quesneville H."/>
            <person name="Nordborg M."/>
            <person name="Gaut B.S."/>
            <person name="Lysak M.A."/>
            <person name="Jenkins J."/>
            <person name="Grimwood J."/>
            <person name="Chapman J."/>
            <person name="Prochnik S."/>
            <person name="Shu S."/>
            <person name="Rokhsar D."/>
            <person name="Schmutz J."/>
            <person name="Weigel D."/>
            <person name="Wright S.I."/>
        </authorList>
    </citation>
    <scope>NUCLEOTIDE SEQUENCE [LARGE SCALE GENOMIC DNA]</scope>
    <source>
        <strain evidence="2">cv. Monte Gargano</strain>
    </source>
</reference>
<protein>
    <submittedName>
        <fullName evidence="1">Uncharacterized protein</fullName>
    </submittedName>
</protein>
<proteinExistence type="predicted"/>
<accession>R0FIK7</accession>
<organism evidence="1 2">
    <name type="scientific">Capsella rubella</name>
    <dbReference type="NCBI Taxonomy" id="81985"/>
    <lineage>
        <taxon>Eukaryota</taxon>
        <taxon>Viridiplantae</taxon>
        <taxon>Streptophyta</taxon>
        <taxon>Embryophyta</taxon>
        <taxon>Tracheophyta</taxon>
        <taxon>Spermatophyta</taxon>
        <taxon>Magnoliopsida</taxon>
        <taxon>eudicotyledons</taxon>
        <taxon>Gunneridae</taxon>
        <taxon>Pentapetalae</taxon>
        <taxon>rosids</taxon>
        <taxon>malvids</taxon>
        <taxon>Brassicales</taxon>
        <taxon>Brassicaceae</taxon>
        <taxon>Camelineae</taxon>
        <taxon>Capsella</taxon>
    </lineage>
</organism>
<keyword evidence="2" id="KW-1185">Reference proteome</keyword>
<dbReference type="AlphaFoldDB" id="R0FIK7"/>
<name>R0FIK7_9BRAS</name>
<evidence type="ECO:0000313" key="2">
    <source>
        <dbReference type="Proteomes" id="UP000029121"/>
    </source>
</evidence>
<sequence>MKGKKIEVKYRTHQSTRVELSILQNQCLVGNPNKQHVVCKTYPRVTQIVIEESNHESPLKHPIQANKDNYSIMMQVITGDSFSPRRQ</sequence>